<organism evidence="3 4">
    <name type="scientific">Moniliophthora roreri (strain MCA 2997)</name>
    <name type="common">Cocoa frosty pod rot fungus</name>
    <name type="synonym">Crinipellis roreri</name>
    <dbReference type="NCBI Taxonomy" id="1381753"/>
    <lineage>
        <taxon>Eukaryota</taxon>
        <taxon>Fungi</taxon>
        <taxon>Dikarya</taxon>
        <taxon>Basidiomycota</taxon>
        <taxon>Agaricomycotina</taxon>
        <taxon>Agaricomycetes</taxon>
        <taxon>Agaricomycetidae</taxon>
        <taxon>Agaricales</taxon>
        <taxon>Marasmiineae</taxon>
        <taxon>Marasmiaceae</taxon>
        <taxon>Moniliophthora</taxon>
    </lineage>
</organism>
<dbReference type="OrthoDB" id="3271139at2759"/>
<gene>
    <name evidence="3" type="ORF">Moror_13511</name>
</gene>
<dbReference type="InterPro" id="IPR008266">
    <property type="entry name" value="Tyr_kinase_AS"/>
</dbReference>
<feature type="region of interest" description="Disordered" evidence="1">
    <location>
        <begin position="292"/>
        <end position="340"/>
    </location>
</feature>
<feature type="domain" description="Protein kinase" evidence="2">
    <location>
        <begin position="1"/>
        <end position="242"/>
    </location>
</feature>
<dbReference type="EMBL" id="AWSO01001433">
    <property type="protein sequence ID" value="ESK83841.1"/>
    <property type="molecule type" value="Genomic_DNA"/>
</dbReference>
<dbReference type="PANTHER" id="PTHR38248:SF2">
    <property type="entry name" value="FUNK1 11"/>
    <property type="match status" value="1"/>
</dbReference>
<evidence type="ECO:0000256" key="1">
    <source>
        <dbReference type="SAM" id="MobiDB-lite"/>
    </source>
</evidence>
<dbReference type="InterPro" id="IPR000719">
    <property type="entry name" value="Prot_kinase_dom"/>
</dbReference>
<keyword evidence="3" id="KW-0418">Kinase</keyword>
<dbReference type="HOGENOM" id="CLU_816599_0_0_1"/>
<dbReference type="SUPFAM" id="SSF56112">
    <property type="entry name" value="Protein kinase-like (PK-like)"/>
    <property type="match status" value="1"/>
</dbReference>
<keyword evidence="3" id="KW-0808">Transferase</keyword>
<dbReference type="GO" id="GO:0004672">
    <property type="term" value="F:protein kinase activity"/>
    <property type="evidence" value="ECO:0007669"/>
    <property type="project" value="InterPro"/>
</dbReference>
<proteinExistence type="predicted"/>
<evidence type="ECO:0000313" key="4">
    <source>
        <dbReference type="Proteomes" id="UP000017559"/>
    </source>
</evidence>
<dbReference type="PROSITE" id="PS50011">
    <property type="entry name" value="PROTEIN_KINASE_DOM"/>
    <property type="match status" value="1"/>
</dbReference>
<keyword evidence="4" id="KW-1185">Reference proteome</keyword>
<protein>
    <submittedName>
        <fullName evidence="3">Other 1 protein kinase</fullName>
    </submittedName>
</protein>
<feature type="compositionally biased region" description="Gly residues" evidence="1">
    <location>
        <begin position="302"/>
        <end position="312"/>
    </location>
</feature>
<evidence type="ECO:0000313" key="3">
    <source>
        <dbReference type="EMBL" id="ESK83841.1"/>
    </source>
</evidence>
<dbReference type="Gene3D" id="1.10.510.10">
    <property type="entry name" value="Transferase(Phosphotransferase) domain 1"/>
    <property type="match status" value="1"/>
</dbReference>
<dbReference type="GO" id="GO:0005524">
    <property type="term" value="F:ATP binding"/>
    <property type="evidence" value="ECO:0007669"/>
    <property type="project" value="InterPro"/>
</dbReference>
<dbReference type="KEGG" id="mrr:Moror_13511"/>
<name>V2WTF5_MONRO</name>
<evidence type="ECO:0000259" key="2">
    <source>
        <dbReference type="PROSITE" id="PS50011"/>
    </source>
</evidence>
<dbReference type="AlphaFoldDB" id="V2WTF5"/>
<sequence>MTDADELFDSLLAQADAKKAAERKRRVYEPRKHARLVFKEVGQSLDQITDQKLLFGCLIDALYGLKVLHDARYVHRDISTGNLLLCFDDDNQPICKISDLEYARPYLQELPPGAPEHAHKTGTPAFMAVEVQAKSHLFQDKYGIEVQFLHNYFHDVEGVWWIGIWHLFYTCPVESKTDLKDLVLQVREAKVIFPDDVGGTMERREFFERPPTRFTQTLEVLLHNKEFVDIMRGALMTLHEYYRKVEQPPDNTFQHDLFTGCHDALIPFFKQARDIGVEVDHYTNIVARLQKEEEAKGTSSAAGGGSATGGSKGRGKRTGTDAELDTDKNLNKPNVIKRKK</sequence>
<dbReference type="PANTHER" id="PTHR38248">
    <property type="entry name" value="FUNK1 6"/>
    <property type="match status" value="1"/>
</dbReference>
<reference evidence="3 4" key="1">
    <citation type="journal article" date="2014" name="BMC Genomics">
        <title>Genome and secretome analysis of the hemibiotrophic fungal pathogen, Moniliophthora roreri, which causes frosty pod rot disease of cacao: mechanisms of the biotrophic and necrotrophic phases.</title>
        <authorList>
            <person name="Meinhardt L.W."/>
            <person name="Costa G.G.L."/>
            <person name="Thomazella D.P.T."/>
            <person name="Teixeira P.J.P.L."/>
            <person name="Carazzolle M.F."/>
            <person name="Schuster S.C."/>
            <person name="Carlson J.E."/>
            <person name="Guiltinan M.J."/>
            <person name="Mieczkowski P."/>
            <person name="Farmer A."/>
            <person name="Ramaraj T."/>
            <person name="Crozier J."/>
            <person name="Davis R.E."/>
            <person name="Shao J."/>
            <person name="Melnick R.L."/>
            <person name="Pereira G.A.G."/>
            <person name="Bailey B.A."/>
        </authorList>
    </citation>
    <scope>NUCLEOTIDE SEQUENCE [LARGE SCALE GENOMIC DNA]</scope>
    <source>
        <strain evidence="3 4">MCA 2997</strain>
    </source>
</reference>
<dbReference type="InterPro" id="IPR011009">
    <property type="entry name" value="Kinase-like_dom_sf"/>
</dbReference>
<comment type="caution">
    <text evidence="3">The sequence shown here is derived from an EMBL/GenBank/DDBJ whole genome shotgun (WGS) entry which is preliminary data.</text>
</comment>
<dbReference type="InterPro" id="IPR040976">
    <property type="entry name" value="Pkinase_fungal"/>
</dbReference>
<dbReference type="PROSITE" id="PS00109">
    <property type="entry name" value="PROTEIN_KINASE_TYR"/>
    <property type="match status" value="1"/>
</dbReference>
<dbReference type="Proteomes" id="UP000017559">
    <property type="component" value="Unassembled WGS sequence"/>
</dbReference>
<dbReference type="Pfam" id="PF17667">
    <property type="entry name" value="Pkinase_fungal"/>
    <property type="match status" value="1"/>
</dbReference>
<accession>V2WTF5</accession>